<evidence type="ECO:0000313" key="4">
    <source>
        <dbReference type="Proteomes" id="UP001519332"/>
    </source>
</evidence>
<feature type="chain" id="PRO_5045133061" description="DUF3558 domain-containing protein" evidence="2">
    <location>
        <begin position="22"/>
        <end position="193"/>
    </location>
</feature>
<dbReference type="PROSITE" id="PS51257">
    <property type="entry name" value="PROKAR_LIPOPROTEIN"/>
    <property type="match status" value="1"/>
</dbReference>
<feature type="signal peptide" evidence="2">
    <location>
        <begin position="1"/>
        <end position="21"/>
    </location>
</feature>
<feature type="compositionally biased region" description="Low complexity" evidence="1">
    <location>
        <begin position="32"/>
        <end position="46"/>
    </location>
</feature>
<evidence type="ECO:0008006" key="5">
    <source>
        <dbReference type="Google" id="ProtNLM"/>
    </source>
</evidence>
<dbReference type="Pfam" id="PF12079">
    <property type="entry name" value="DUF3558"/>
    <property type="match status" value="1"/>
</dbReference>
<evidence type="ECO:0000256" key="2">
    <source>
        <dbReference type="SAM" id="SignalP"/>
    </source>
</evidence>
<evidence type="ECO:0000313" key="3">
    <source>
        <dbReference type="EMBL" id="MBP2323243.1"/>
    </source>
</evidence>
<name>A0ABS4THA9_9PSEU</name>
<evidence type="ECO:0000256" key="1">
    <source>
        <dbReference type="SAM" id="MobiDB-lite"/>
    </source>
</evidence>
<keyword evidence="2" id="KW-0732">Signal</keyword>
<gene>
    <name evidence="3" type="ORF">JOF56_003628</name>
</gene>
<keyword evidence="4" id="KW-1185">Reference proteome</keyword>
<feature type="region of interest" description="Disordered" evidence="1">
    <location>
        <begin position="27"/>
        <end position="58"/>
    </location>
</feature>
<comment type="caution">
    <text evidence="3">The sequence shown here is derived from an EMBL/GenBank/DDBJ whole genome shotgun (WGS) entry which is preliminary data.</text>
</comment>
<dbReference type="InterPro" id="IPR024520">
    <property type="entry name" value="DUF3558"/>
</dbReference>
<dbReference type="EMBL" id="JAGINW010000001">
    <property type="protein sequence ID" value="MBP2323243.1"/>
    <property type="molecule type" value="Genomic_DNA"/>
</dbReference>
<protein>
    <recommendedName>
        <fullName evidence="5">DUF3558 domain-containing protein</fullName>
    </recommendedName>
</protein>
<organism evidence="3 4">
    <name type="scientific">Kibdelosporangium banguiense</name>
    <dbReference type="NCBI Taxonomy" id="1365924"/>
    <lineage>
        <taxon>Bacteria</taxon>
        <taxon>Bacillati</taxon>
        <taxon>Actinomycetota</taxon>
        <taxon>Actinomycetes</taxon>
        <taxon>Pseudonocardiales</taxon>
        <taxon>Pseudonocardiaceae</taxon>
        <taxon>Kibdelosporangium</taxon>
    </lineage>
</organism>
<sequence length="193" mass="20878">MQQRWIAAGLALVATVAVGCAKTVQGNALSGPEPVRTRTTTPTENPLESAPPSAPPKMEQKLCSLLTFDDLPFKSQGDNAQQPIAQTNIDEDFDQSCRWTYEIQKPQIKVGAQLYYRKTRDLTVKDPTGSFTVGGRQLTYAQTGPTSCVLSMKYSDGHVGVGVIDGSGLFGPQCEMGKKLAEIIVTREPQTLS</sequence>
<dbReference type="RefSeq" id="WP_209639317.1">
    <property type="nucleotide sequence ID" value="NZ_JAGINW010000001.1"/>
</dbReference>
<accession>A0ABS4THA9</accession>
<dbReference type="Proteomes" id="UP001519332">
    <property type="component" value="Unassembled WGS sequence"/>
</dbReference>
<reference evidence="3 4" key="1">
    <citation type="submission" date="2021-03" db="EMBL/GenBank/DDBJ databases">
        <title>Sequencing the genomes of 1000 actinobacteria strains.</title>
        <authorList>
            <person name="Klenk H.-P."/>
        </authorList>
    </citation>
    <scope>NUCLEOTIDE SEQUENCE [LARGE SCALE GENOMIC DNA]</scope>
    <source>
        <strain evidence="3 4">DSM 46670</strain>
    </source>
</reference>
<proteinExistence type="predicted"/>